<dbReference type="Proteomes" id="UP000320390">
    <property type="component" value="Chromosome"/>
</dbReference>
<evidence type="ECO:0000256" key="1">
    <source>
        <dbReference type="SAM" id="SignalP"/>
    </source>
</evidence>
<feature type="chain" id="PRO_5021962991" description="DUF2911 domain-containing protein" evidence="1">
    <location>
        <begin position="22"/>
        <end position="292"/>
    </location>
</feature>
<gene>
    <name evidence="2" type="ORF">Poly30_01890</name>
</gene>
<dbReference type="EMBL" id="CP036434">
    <property type="protein sequence ID" value="QDV04696.1"/>
    <property type="molecule type" value="Genomic_DNA"/>
</dbReference>
<organism evidence="2 3">
    <name type="scientific">Saltatorellus ferox</name>
    <dbReference type="NCBI Taxonomy" id="2528018"/>
    <lineage>
        <taxon>Bacteria</taxon>
        <taxon>Pseudomonadati</taxon>
        <taxon>Planctomycetota</taxon>
        <taxon>Planctomycetia</taxon>
        <taxon>Planctomycetia incertae sedis</taxon>
        <taxon>Saltatorellus</taxon>
    </lineage>
</organism>
<reference evidence="2 3" key="1">
    <citation type="submission" date="2019-02" db="EMBL/GenBank/DDBJ databases">
        <title>Deep-cultivation of Planctomycetes and their phenomic and genomic characterization uncovers novel biology.</title>
        <authorList>
            <person name="Wiegand S."/>
            <person name="Jogler M."/>
            <person name="Boedeker C."/>
            <person name="Pinto D."/>
            <person name="Vollmers J."/>
            <person name="Rivas-Marin E."/>
            <person name="Kohn T."/>
            <person name="Peeters S.H."/>
            <person name="Heuer A."/>
            <person name="Rast P."/>
            <person name="Oberbeckmann S."/>
            <person name="Bunk B."/>
            <person name="Jeske O."/>
            <person name="Meyerdierks A."/>
            <person name="Storesund J.E."/>
            <person name="Kallscheuer N."/>
            <person name="Luecker S."/>
            <person name="Lage O.M."/>
            <person name="Pohl T."/>
            <person name="Merkel B.J."/>
            <person name="Hornburger P."/>
            <person name="Mueller R.-W."/>
            <person name="Bruemmer F."/>
            <person name="Labrenz M."/>
            <person name="Spormann A.M."/>
            <person name="Op den Camp H."/>
            <person name="Overmann J."/>
            <person name="Amann R."/>
            <person name="Jetten M.S.M."/>
            <person name="Mascher T."/>
            <person name="Medema M.H."/>
            <person name="Devos D.P."/>
            <person name="Kaster A.-K."/>
            <person name="Ovreas L."/>
            <person name="Rohde M."/>
            <person name="Galperin M.Y."/>
            <person name="Jogler C."/>
        </authorList>
    </citation>
    <scope>NUCLEOTIDE SEQUENCE [LARGE SCALE GENOMIC DNA]</scope>
    <source>
        <strain evidence="2 3">Poly30</strain>
    </source>
</reference>
<sequence length="292" mass="31676" precursor="true">MRLSLLSLTFASLAATVLAPAALAQLGGPPKSPHATVTQQIGLGEVVLDYSRPSVRGREIFGGLEPWGAVWRAGANASSKITLDQDATFGGESVEAGTYAIYVIPMENADWTFILSNQTDLWGADGYDPAEDAVRLSIKPTKLAATHETLTIDFQGFHANGAELFIAWADMHLSVPVMVDTDTKMMQRIDEKVRNATGDVSARTYFDAAMYMIDKKEGLEEASSWMDKANEMQPGTFWMMYQQADLALTMGNTDKAKRVGMAALEAAKAAKATEGGDFGYTERLEAFLAKLK</sequence>
<evidence type="ECO:0000313" key="3">
    <source>
        <dbReference type="Proteomes" id="UP000320390"/>
    </source>
</evidence>
<dbReference type="RefSeq" id="WP_145194146.1">
    <property type="nucleotide sequence ID" value="NZ_CP036434.1"/>
</dbReference>
<name>A0A518EKS7_9BACT</name>
<dbReference type="AlphaFoldDB" id="A0A518EKS7"/>
<evidence type="ECO:0008006" key="4">
    <source>
        <dbReference type="Google" id="ProtNLM"/>
    </source>
</evidence>
<keyword evidence="1" id="KW-0732">Signal</keyword>
<proteinExistence type="predicted"/>
<dbReference type="Pfam" id="PF11138">
    <property type="entry name" value="DUF2911"/>
    <property type="match status" value="1"/>
</dbReference>
<evidence type="ECO:0000313" key="2">
    <source>
        <dbReference type="EMBL" id="QDV04696.1"/>
    </source>
</evidence>
<dbReference type="OrthoDB" id="187854at2"/>
<keyword evidence="3" id="KW-1185">Reference proteome</keyword>
<dbReference type="InterPro" id="IPR021314">
    <property type="entry name" value="DUF2911"/>
</dbReference>
<accession>A0A518EKS7</accession>
<feature type="signal peptide" evidence="1">
    <location>
        <begin position="1"/>
        <end position="21"/>
    </location>
</feature>
<protein>
    <recommendedName>
        <fullName evidence="4">DUF2911 domain-containing protein</fullName>
    </recommendedName>
</protein>